<evidence type="ECO:0000313" key="4">
    <source>
        <dbReference type="EMBL" id="SVB63357.1"/>
    </source>
</evidence>
<dbReference type="EMBL" id="UINC01050422">
    <property type="protein sequence ID" value="SVB63357.1"/>
    <property type="molecule type" value="Genomic_DNA"/>
</dbReference>
<dbReference type="PIRSF" id="PIRSF000450">
    <property type="entry name" value="H_ser_succinyltr"/>
    <property type="match status" value="1"/>
</dbReference>
<sequence>MPIVAHPQLPSLSKLKTEDLMVADAPSLAKNFNQELHIGLLNLMPDAALQATERQFIRLLGSDPSILVHVYPTTVGSSKRGEEFQDYIAKNYNDISTIYASKLDGLIISGANPSKPDMTDEPFWAPLVEVMDWAMENTNSILCSCLATHAMMKYYFNIDRELRDQKSWGVFPHTIANPSNPLMFGLDDGFMGPHSHSYDLPLKQILETDLEVLAYNSQAGFFLASTKDAKLVLYQGHPEYDAISLLKEYQREITNFLSGLRPDYPSLPENYFSRAAISILENIRKKVLLSKEQSSFQEVDFSKLVKVEWSHPGKILYKNWLNILVKVKEL</sequence>
<dbReference type="PANTHER" id="PTHR20919">
    <property type="entry name" value="HOMOSERINE O-SUCCINYLTRANSFERASE"/>
    <property type="match status" value="1"/>
</dbReference>
<dbReference type="GO" id="GO:0008899">
    <property type="term" value="F:homoserine O-succinyltransferase activity"/>
    <property type="evidence" value="ECO:0007669"/>
    <property type="project" value="TreeGrafter"/>
</dbReference>
<dbReference type="SUPFAM" id="SSF52317">
    <property type="entry name" value="Class I glutamine amidotransferase-like"/>
    <property type="match status" value="1"/>
</dbReference>
<protein>
    <submittedName>
        <fullName evidence="4">Uncharacterized protein</fullName>
    </submittedName>
</protein>
<dbReference type="Gene3D" id="3.40.50.880">
    <property type="match status" value="1"/>
</dbReference>
<keyword evidence="1" id="KW-0028">Amino-acid biosynthesis</keyword>
<dbReference type="InterPro" id="IPR029062">
    <property type="entry name" value="Class_I_gatase-like"/>
</dbReference>
<dbReference type="GO" id="GO:0008652">
    <property type="term" value="P:amino acid biosynthetic process"/>
    <property type="evidence" value="ECO:0007669"/>
    <property type="project" value="UniProtKB-KW"/>
</dbReference>
<dbReference type="InterPro" id="IPR033752">
    <property type="entry name" value="MetA_family"/>
</dbReference>
<evidence type="ECO:0000256" key="1">
    <source>
        <dbReference type="ARBA" id="ARBA00022605"/>
    </source>
</evidence>
<reference evidence="4" key="1">
    <citation type="submission" date="2018-05" db="EMBL/GenBank/DDBJ databases">
        <authorList>
            <person name="Lanie J.A."/>
            <person name="Ng W.-L."/>
            <person name="Kazmierczak K.M."/>
            <person name="Andrzejewski T.M."/>
            <person name="Davidsen T.M."/>
            <person name="Wayne K.J."/>
            <person name="Tettelin H."/>
            <person name="Glass J.I."/>
            <person name="Rusch D."/>
            <person name="Podicherti R."/>
            <person name="Tsui H.-C.T."/>
            <person name="Winkler M.E."/>
        </authorList>
    </citation>
    <scope>NUCLEOTIDE SEQUENCE</scope>
</reference>
<keyword evidence="3" id="KW-0012">Acyltransferase</keyword>
<dbReference type="AlphaFoldDB" id="A0A382FMM1"/>
<name>A0A382FMM1_9ZZZZ</name>
<organism evidence="4">
    <name type="scientific">marine metagenome</name>
    <dbReference type="NCBI Taxonomy" id="408172"/>
    <lineage>
        <taxon>unclassified sequences</taxon>
        <taxon>metagenomes</taxon>
        <taxon>ecological metagenomes</taxon>
    </lineage>
</organism>
<gene>
    <name evidence="4" type="ORF">METZ01_LOCUS216211</name>
</gene>
<dbReference type="HAMAP" id="MF_00295">
    <property type="entry name" value="MetA_acyltransf"/>
    <property type="match status" value="1"/>
</dbReference>
<dbReference type="PANTHER" id="PTHR20919:SF0">
    <property type="entry name" value="HOMOSERINE O-SUCCINYLTRANSFERASE"/>
    <property type="match status" value="1"/>
</dbReference>
<evidence type="ECO:0000256" key="3">
    <source>
        <dbReference type="ARBA" id="ARBA00023315"/>
    </source>
</evidence>
<keyword evidence="2" id="KW-0808">Transferase</keyword>
<evidence type="ECO:0000256" key="2">
    <source>
        <dbReference type="ARBA" id="ARBA00022679"/>
    </source>
</evidence>
<dbReference type="PROSITE" id="PS51273">
    <property type="entry name" value="GATASE_TYPE_1"/>
    <property type="match status" value="1"/>
</dbReference>
<accession>A0A382FMM1</accession>
<proteinExistence type="inferred from homology"/>
<dbReference type="Pfam" id="PF04204">
    <property type="entry name" value="HTS"/>
    <property type="match status" value="1"/>
</dbReference>